<dbReference type="OrthoDB" id="2157184at2759"/>
<keyword evidence="4" id="KW-0963">Cytoplasm</keyword>
<name>A0A2G8KW97_STIJA</name>
<feature type="region of interest" description="Disordered" evidence="10">
    <location>
        <begin position="809"/>
        <end position="832"/>
    </location>
</feature>
<dbReference type="AlphaFoldDB" id="A0A2G8KW97"/>
<keyword evidence="8" id="KW-0206">Cytoskeleton</keyword>
<evidence type="ECO:0000256" key="1">
    <source>
        <dbReference type="ARBA" id="ARBA00004114"/>
    </source>
</evidence>
<sequence length="1058" mass="120143">MSHSEPICNVHDSGPGSYGVQGSYGDQGSLGGPGAETLEEMEDKARFFKQLEDKHGGGDVDYAQLNRVTDTTGTMNTLPTGFMGTADDFSSPALRRLARQERVSPPETEVEGPSVEKAASKVPSDRADLLANVSLLETGDSTLNIPQMKRTSKEDTRKRALLGPSNSVDRDFAASGTASEMEALHAAMREAANTPTMTFGSKDFIATDHREGDDGDRHQEEGSRRYDEDAPASEELSRKERRERTVDDIIKEEPKGVNLSPVFASPERRTGERESQGARDGEKMSFDSDAERDGVNDDRDESSHRDLSNRKQEEFHHDRELTGDRDDVDVGNNFAAGRLDEVDEDGARGFDLQPAVASDQRGFDLAPASPPDDSVTGRTVTDDEKLMSSRIPRSRKGFVKDSGNKRKTKFGAIKSSGYGPKKKPKPKGDVWSPADKILQQKKTVPDPKPNSSSRQATSRNLMKSVESFASYIQENYADQRKLTPPPELKFSQEEPILSASLRDIRVQPASRERALVAEVNEWQNQWKDERRLNAKLKAEIAGSHRENTRKIEGLRLEHQAELHKLKQDNFVLLAKLNSQDDADTARKRLQALSGDRENVTQEERAILMQKDIMEQETLLQGYQQENERLYKELKKLREANSKPRRNCSWKTRGCTLKEVIEGKDLALRNKGVITGEKAQAEIAAGNTSAVLGASRIAELQTEVVESEVQQSQLKQKTRLLEQTNQELRGHIDQLIRDKKHLEGKVDAWREVKQREFQNLQLQHQKEVEDLQKKLKWYSENQELLDKDTIALREKDATIDRLREELEKRNKQMGTKNNRCAEKGKREGSRHKKNPRIWRDRQWTCDLRTAGSSPDLWQGTLSPLPLFTQVANVSCKVKEMNGIIRKRHPNSIPALMFAAASVGDQHVAPDSPLKSNTAAFLEEKVQRLESELDHKDEDFKRSLRSMQQQNSNIKIQYEERIKQLAAKKQDDEISTRPHSTISALERELEGAKERFHKEIESLQRENSKLKRAASQRQREEKPWQRRRQEEDERERTQGKIRIFRKCVLQVSYTSDDKLL</sequence>
<evidence type="ECO:0000256" key="8">
    <source>
        <dbReference type="ARBA" id="ARBA00023212"/>
    </source>
</evidence>
<dbReference type="GO" id="GO:0005814">
    <property type="term" value="C:centriole"/>
    <property type="evidence" value="ECO:0007669"/>
    <property type="project" value="UniProtKB-SubCell"/>
</dbReference>
<evidence type="ECO:0000256" key="4">
    <source>
        <dbReference type="ARBA" id="ARBA00022490"/>
    </source>
</evidence>
<feature type="coiled-coil region" evidence="9">
    <location>
        <begin position="696"/>
        <end position="751"/>
    </location>
</feature>
<keyword evidence="5" id="KW-0493">Microtubule</keyword>
<keyword evidence="12" id="KW-1185">Reference proteome</keyword>
<feature type="coiled-coil region" evidence="9">
    <location>
        <begin position="582"/>
        <end position="639"/>
    </location>
</feature>
<evidence type="ECO:0000256" key="3">
    <source>
        <dbReference type="ARBA" id="ARBA00021406"/>
    </source>
</evidence>
<dbReference type="GO" id="GO:0005879">
    <property type="term" value="C:axonemal microtubule"/>
    <property type="evidence" value="ECO:0007669"/>
    <property type="project" value="TreeGrafter"/>
</dbReference>
<gene>
    <name evidence="11" type="ORF">BSL78_10843</name>
</gene>
<feature type="region of interest" description="Disordered" evidence="10">
    <location>
        <begin position="144"/>
        <end position="172"/>
    </location>
</feature>
<feature type="compositionally biased region" description="Basic and acidic residues" evidence="10">
    <location>
        <begin position="1015"/>
        <end position="1035"/>
    </location>
</feature>
<evidence type="ECO:0000256" key="7">
    <source>
        <dbReference type="ARBA" id="ARBA00023054"/>
    </source>
</evidence>
<comment type="caution">
    <text evidence="11">The sequence shown here is derived from an EMBL/GenBank/DDBJ whole genome shotgun (WGS) entry which is preliminary data.</text>
</comment>
<proteinExistence type="inferred from homology"/>
<feature type="region of interest" description="Disordered" evidence="10">
    <location>
        <begin position="1000"/>
        <end position="1035"/>
    </location>
</feature>
<keyword evidence="6" id="KW-0970">Cilium biogenesis/degradation</keyword>
<evidence type="ECO:0000256" key="2">
    <source>
        <dbReference type="ARBA" id="ARBA00009485"/>
    </source>
</evidence>
<keyword evidence="7 9" id="KW-0175">Coiled coil</keyword>
<organism evidence="11 12">
    <name type="scientific">Stichopus japonicus</name>
    <name type="common">Sea cucumber</name>
    <dbReference type="NCBI Taxonomy" id="307972"/>
    <lineage>
        <taxon>Eukaryota</taxon>
        <taxon>Metazoa</taxon>
        <taxon>Echinodermata</taxon>
        <taxon>Eleutherozoa</taxon>
        <taxon>Echinozoa</taxon>
        <taxon>Holothuroidea</taxon>
        <taxon>Aspidochirotacea</taxon>
        <taxon>Aspidochirotida</taxon>
        <taxon>Stichopodidae</taxon>
        <taxon>Apostichopus</taxon>
    </lineage>
</organism>
<feature type="compositionally biased region" description="Basic and acidic residues" evidence="10">
    <location>
        <begin position="235"/>
        <end position="255"/>
    </location>
</feature>
<evidence type="ECO:0000256" key="5">
    <source>
        <dbReference type="ARBA" id="ARBA00022701"/>
    </source>
</evidence>
<comment type="similarity">
    <text evidence="2">Belongs to the CEP162 family.</text>
</comment>
<dbReference type="GO" id="GO:0060271">
    <property type="term" value="P:cilium assembly"/>
    <property type="evidence" value="ECO:0007669"/>
    <property type="project" value="TreeGrafter"/>
</dbReference>
<dbReference type="STRING" id="307972.A0A2G8KW97"/>
<reference evidence="11 12" key="1">
    <citation type="journal article" date="2017" name="PLoS Biol.">
        <title>The sea cucumber genome provides insights into morphological evolution and visceral regeneration.</title>
        <authorList>
            <person name="Zhang X."/>
            <person name="Sun L."/>
            <person name="Yuan J."/>
            <person name="Sun Y."/>
            <person name="Gao Y."/>
            <person name="Zhang L."/>
            <person name="Li S."/>
            <person name="Dai H."/>
            <person name="Hamel J.F."/>
            <person name="Liu C."/>
            <person name="Yu Y."/>
            <person name="Liu S."/>
            <person name="Lin W."/>
            <person name="Guo K."/>
            <person name="Jin S."/>
            <person name="Xu P."/>
            <person name="Storey K.B."/>
            <person name="Huan P."/>
            <person name="Zhang T."/>
            <person name="Zhou Y."/>
            <person name="Zhang J."/>
            <person name="Lin C."/>
            <person name="Li X."/>
            <person name="Xing L."/>
            <person name="Huo D."/>
            <person name="Sun M."/>
            <person name="Wang L."/>
            <person name="Mercier A."/>
            <person name="Li F."/>
            <person name="Yang H."/>
            <person name="Xiang J."/>
        </authorList>
    </citation>
    <scope>NUCLEOTIDE SEQUENCE [LARGE SCALE GENOMIC DNA]</scope>
    <source>
        <strain evidence="11">Shaxun</strain>
        <tissue evidence="11">Muscle</tissue>
    </source>
</reference>
<feature type="region of interest" description="Disordered" evidence="10">
    <location>
        <begin position="1"/>
        <end position="36"/>
    </location>
</feature>
<dbReference type="PANTHER" id="PTHR34031">
    <property type="entry name" value="CENTROSOMAL PROTEIN OF 162 KDA"/>
    <property type="match status" value="1"/>
</dbReference>
<protein>
    <recommendedName>
        <fullName evidence="3">Centrosomal protein of 162 kDa</fullName>
    </recommendedName>
</protein>
<dbReference type="EMBL" id="MRZV01000336">
    <property type="protein sequence ID" value="PIK52284.1"/>
    <property type="molecule type" value="Genomic_DNA"/>
</dbReference>
<feature type="compositionally biased region" description="Basic and acidic residues" evidence="10">
    <location>
        <begin position="206"/>
        <end position="228"/>
    </location>
</feature>
<evidence type="ECO:0000313" key="12">
    <source>
        <dbReference type="Proteomes" id="UP000230750"/>
    </source>
</evidence>
<comment type="subcellular location">
    <subcellularLocation>
        <location evidence="1">Cytoplasm</location>
        <location evidence="1">Cytoskeleton</location>
        <location evidence="1">Microtubule organizing center</location>
        <location evidence="1">Centrosome</location>
        <location evidence="1">Centriole</location>
    </subcellularLocation>
</comment>
<feature type="compositionally biased region" description="Polar residues" evidence="10">
    <location>
        <begin position="449"/>
        <end position="460"/>
    </location>
</feature>
<accession>A0A2G8KW97</accession>
<dbReference type="InterPro" id="IPR038774">
    <property type="entry name" value="CEP162-like"/>
</dbReference>
<evidence type="ECO:0000256" key="9">
    <source>
        <dbReference type="SAM" id="Coils"/>
    </source>
</evidence>
<feature type="compositionally biased region" description="Basic and acidic residues" evidence="10">
    <location>
        <begin position="266"/>
        <end position="325"/>
    </location>
</feature>
<evidence type="ECO:0000256" key="10">
    <source>
        <dbReference type="SAM" id="MobiDB-lite"/>
    </source>
</evidence>
<evidence type="ECO:0000256" key="6">
    <source>
        <dbReference type="ARBA" id="ARBA00022794"/>
    </source>
</evidence>
<dbReference type="Proteomes" id="UP000230750">
    <property type="component" value="Unassembled WGS sequence"/>
</dbReference>
<feature type="region of interest" description="Disordered" evidence="10">
    <location>
        <begin position="100"/>
        <end position="123"/>
    </location>
</feature>
<dbReference type="PANTHER" id="PTHR34031:SF1">
    <property type="entry name" value="CENTROSOMAL PROTEIN OF 162 KDA"/>
    <property type="match status" value="1"/>
</dbReference>
<evidence type="ECO:0000313" key="11">
    <source>
        <dbReference type="EMBL" id="PIK52284.1"/>
    </source>
</evidence>
<feature type="region of interest" description="Disordered" evidence="10">
    <location>
        <begin position="206"/>
        <end position="460"/>
    </location>
</feature>